<feature type="compositionally biased region" description="Basic and acidic residues" evidence="1">
    <location>
        <begin position="78"/>
        <end position="88"/>
    </location>
</feature>
<accession>A0A8J7GCT8</accession>
<keyword evidence="3" id="KW-1185">Reference proteome</keyword>
<evidence type="ECO:0000313" key="3">
    <source>
        <dbReference type="Proteomes" id="UP000622552"/>
    </source>
</evidence>
<evidence type="ECO:0000313" key="2">
    <source>
        <dbReference type="EMBL" id="MBG6134077.1"/>
    </source>
</evidence>
<dbReference type="EMBL" id="JADOUF010000001">
    <property type="protein sequence ID" value="MBG6134077.1"/>
    <property type="molecule type" value="Genomic_DNA"/>
</dbReference>
<feature type="region of interest" description="Disordered" evidence="1">
    <location>
        <begin position="1"/>
        <end position="25"/>
    </location>
</feature>
<evidence type="ECO:0000256" key="1">
    <source>
        <dbReference type="SAM" id="MobiDB-lite"/>
    </source>
</evidence>
<proteinExistence type="predicted"/>
<comment type="caution">
    <text evidence="2">The sequence shown here is derived from an EMBL/GenBank/DDBJ whole genome shotgun (WGS) entry which is preliminary data.</text>
</comment>
<organism evidence="2 3">
    <name type="scientific">Longispora fulva</name>
    <dbReference type="NCBI Taxonomy" id="619741"/>
    <lineage>
        <taxon>Bacteria</taxon>
        <taxon>Bacillati</taxon>
        <taxon>Actinomycetota</taxon>
        <taxon>Actinomycetes</taxon>
        <taxon>Micromonosporales</taxon>
        <taxon>Micromonosporaceae</taxon>
        <taxon>Longispora</taxon>
    </lineage>
</organism>
<dbReference type="Proteomes" id="UP000622552">
    <property type="component" value="Unassembled WGS sequence"/>
</dbReference>
<gene>
    <name evidence="2" type="ORF">IW245_000271</name>
</gene>
<feature type="region of interest" description="Disordered" evidence="1">
    <location>
        <begin position="78"/>
        <end position="112"/>
    </location>
</feature>
<protein>
    <submittedName>
        <fullName evidence="2">Uncharacterized protein</fullName>
    </submittedName>
</protein>
<name>A0A8J7GCT8_9ACTN</name>
<feature type="compositionally biased region" description="Basic and acidic residues" evidence="1">
    <location>
        <begin position="102"/>
        <end position="112"/>
    </location>
</feature>
<reference evidence="2" key="1">
    <citation type="submission" date="2020-11" db="EMBL/GenBank/DDBJ databases">
        <title>Sequencing the genomes of 1000 actinobacteria strains.</title>
        <authorList>
            <person name="Klenk H.-P."/>
        </authorList>
    </citation>
    <scope>NUCLEOTIDE SEQUENCE</scope>
    <source>
        <strain evidence="2">DSM 45356</strain>
    </source>
</reference>
<dbReference type="AlphaFoldDB" id="A0A8J7GCT8"/>
<dbReference type="RefSeq" id="WP_197001357.1">
    <property type="nucleotide sequence ID" value="NZ_BONS01000026.1"/>
</dbReference>
<sequence length="112" mass="12278">MVEQAAGDGAPECNPTEAVDGPAAMSLEQFDLDVGDPAVSDSRPTCLHLWPFGMRQWAEAWLRGGLHLEYPSHARFRADRSRRCHDPVDPSPPTGPDAEDERPDRADEPSAD</sequence>